<evidence type="ECO:0000256" key="5">
    <source>
        <dbReference type="ARBA" id="ARBA00022692"/>
    </source>
</evidence>
<keyword evidence="3" id="KW-1003">Cell membrane</keyword>
<feature type="domain" description="PDZ" evidence="10">
    <location>
        <begin position="218"/>
        <end position="256"/>
    </location>
</feature>
<reference evidence="11 12" key="1">
    <citation type="submission" date="2020-08" db="EMBL/GenBank/DDBJ databases">
        <title>Genomic Encyclopedia of Type Strains, Phase IV (KMG-IV): sequencing the most valuable type-strain genomes for metagenomic binning, comparative biology and taxonomic classification.</title>
        <authorList>
            <person name="Goeker M."/>
        </authorList>
    </citation>
    <scope>NUCLEOTIDE SEQUENCE [LARGE SCALE GENOMIC DNA]</scope>
    <source>
        <strain evidence="11 12">DSM 24448</strain>
    </source>
</reference>
<name>A0A7W9E785_9CAUL</name>
<sequence length="292" mass="29929">MIRSVSILQVWPSAWPAFGAGRATDAVRPRGAGLRRGVELAIAALILIQLVRLVLLFMAPNTGARAAEGVTAPDTGVLSRFDAFFHTGERSSLAELTNAGSEQLRLFGVRAGAGGGGSAILGLPDGTQLSVGVGEEVLPGLVLRAVAQDHVTVARGSSVSRIDFGEVPVGAASVPPPPTTPQVVTPPRPAPAAAASEAAVVDPARLMAEAGLRPRMQGLSVNGFTVTARGQSAQLQAAGLRAGDVILSVNGIALDGPSAINRLRTDLAEAPEAVIRFERDGAPQTTTVRTRP</sequence>
<dbReference type="Gene3D" id="2.30.42.10">
    <property type="match status" value="1"/>
</dbReference>
<dbReference type="EMBL" id="JACIJB010000004">
    <property type="protein sequence ID" value="MBB5660681.1"/>
    <property type="molecule type" value="Genomic_DNA"/>
</dbReference>
<evidence type="ECO:0000256" key="9">
    <source>
        <dbReference type="SAM" id="Phobius"/>
    </source>
</evidence>
<accession>A0A7W9E785</accession>
<keyword evidence="8 9" id="KW-0472">Membrane</keyword>
<comment type="subcellular location">
    <subcellularLocation>
        <location evidence="1">Cell inner membrane</location>
    </subcellularLocation>
</comment>
<dbReference type="Pfam" id="PF11356">
    <property type="entry name" value="T2SSC"/>
    <property type="match status" value="1"/>
</dbReference>
<dbReference type="GO" id="GO:0005886">
    <property type="term" value="C:plasma membrane"/>
    <property type="evidence" value="ECO:0007669"/>
    <property type="project" value="UniProtKB-SubCell"/>
</dbReference>
<evidence type="ECO:0000256" key="4">
    <source>
        <dbReference type="ARBA" id="ARBA00022519"/>
    </source>
</evidence>
<keyword evidence="5 9" id="KW-0812">Transmembrane</keyword>
<gene>
    <name evidence="11" type="ORF">FHS65_001427</name>
</gene>
<dbReference type="InterPro" id="IPR024961">
    <property type="entry name" value="T2SS_GspC_N"/>
</dbReference>
<evidence type="ECO:0000256" key="2">
    <source>
        <dbReference type="ARBA" id="ARBA00022448"/>
    </source>
</evidence>
<evidence type="ECO:0000256" key="8">
    <source>
        <dbReference type="ARBA" id="ARBA00023136"/>
    </source>
</evidence>
<evidence type="ECO:0000313" key="12">
    <source>
        <dbReference type="Proteomes" id="UP000548978"/>
    </source>
</evidence>
<feature type="transmembrane region" description="Helical" evidence="9">
    <location>
        <begin position="38"/>
        <end position="59"/>
    </location>
</feature>
<organism evidence="11 12">
    <name type="scientific">Brevundimonas halotolerans</name>
    <dbReference type="NCBI Taxonomy" id="69670"/>
    <lineage>
        <taxon>Bacteria</taxon>
        <taxon>Pseudomonadati</taxon>
        <taxon>Pseudomonadota</taxon>
        <taxon>Alphaproteobacteria</taxon>
        <taxon>Caulobacterales</taxon>
        <taxon>Caulobacteraceae</taxon>
        <taxon>Brevundimonas</taxon>
    </lineage>
</organism>
<dbReference type="RefSeq" id="WP_311717216.1">
    <property type="nucleotide sequence ID" value="NZ_JACIJB010000004.1"/>
</dbReference>
<dbReference type="PROSITE" id="PS50106">
    <property type="entry name" value="PDZ"/>
    <property type="match status" value="1"/>
</dbReference>
<keyword evidence="2" id="KW-0813">Transport</keyword>
<keyword evidence="7 9" id="KW-1133">Transmembrane helix</keyword>
<dbReference type="InterPro" id="IPR036034">
    <property type="entry name" value="PDZ_sf"/>
</dbReference>
<evidence type="ECO:0000256" key="3">
    <source>
        <dbReference type="ARBA" id="ARBA00022475"/>
    </source>
</evidence>
<protein>
    <submittedName>
        <fullName evidence="11">General secretion pathway protein C</fullName>
    </submittedName>
</protein>
<comment type="caution">
    <text evidence="11">The sequence shown here is derived from an EMBL/GenBank/DDBJ whole genome shotgun (WGS) entry which is preliminary data.</text>
</comment>
<keyword evidence="4" id="KW-0997">Cell inner membrane</keyword>
<evidence type="ECO:0000256" key="6">
    <source>
        <dbReference type="ARBA" id="ARBA00022927"/>
    </source>
</evidence>
<evidence type="ECO:0000256" key="1">
    <source>
        <dbReference type="ARBA" id="ARBA00004533"/>
    </source>
</evidence>
<evidence type="ECO:0000256" key="7">
    <source>
        <dbReference type="ARBA" id="ARBA00022989"/>
    </source>
</evidence>
<dbReference type="AlphaFoldDB" id="A0A7W9E785"/>
<keyword evidence="6" id="KW-0653">Protein transport</keyword>
<dbReference type="Proteomes" id="UP000548978">
    <property type="component" value="Unassembled WGS sequence"/>
</dbReference>
<dbReference type="SUPFAM" id="SSF50156">
    <property type="entry name" value="PDZ domain-like"/>
    <property type="match status" value="1"/>
</dbReference>
<proteinExistence type="predicted"/>
<dbReference type="GO" id="GO:0015031">
    <property type="term" value="P:protein transport"/>
    <property type="evidence" value="ECO:0007669"/>
    <property type="project" value="UniProtKB-KW"/>
</dbReference>
<evidence type="ECO:0000259" key="10">
    <source>
        <dbReference type="PROSITE" id="PS50106"/>
    </source>
</evidence>
<keyword evidence="12" id="KW-1185">Reference proteome</keyword>
<dbReference type="InterPro" id="IPR001478">
    <property type="entry name" value="PDZ"/>
</dbReference>
<evidence type="ECO:0000313" key="11">
    <source>
        <dbReference type="EMBL" id="MBB5660681.1"/>
    </source>
</evidence>